<dbReference type="Proteomes" id="UP000027982">
    <property type="component" value="Chromosome"/>
</dbReference>
<dbReference type="SMART" id="SM00460">
    <property type="entry name" value="TGc"/>
    <property type="match status" value="1"/>
</dbReference>
<evidence type="ECO:0000259" key="1">
    <source>
        <dbReference type="SMART" id="SM00460"/>
    </source>
</evidence>
<dbReference type="EMBL" id="CP007139">
    <property type="protein sequence ID" value="AIE86409.1"/>
    <property type="molecule type" value="Genomic_DNA"/>
</dbReference>
<evidence type="ECO:0000313" key="2">
    <source>
        <dbReference type="EMBL" id="AIE86409.1"/>
    </source>
</evidence>
<dbReference type="Pfam" id="PF01841">
    <property type="entry name" value="Transglut_core"/>
    <property type="match status" value="1"/>
</dbReference>
<feature type="domain" description="Transglutaminase-like" evidence="1">
    <location>
        <begin position="305"/>
        <end position="366"/>
    </location>
</feature>
<dbReference type="InterPro" id="IPR038765">
    <property type="entry name" value="Papain-like_cys_pep_sf"/>
</dbReference>
<evidence type="ECO:0000313" key="3">
    <source>
        <dbReference type="Proteomes" id="UP000027982"/>
    </source>
</evidence>
<dbReference type="SUPFAM" id="SSF54001">
    <property type="entry name" value="Cysteine proteinases"/>
    <property type="match status" value="1"/>
</dbReference>
<dbReference type="AlphaFoldDB" id="A0A068NXP1"/>
<reference evidence="2 3" key="1">
    <citation type="journal article" date="2014" name="PLoS ONE">
        <title>The first complete genome sequence of the class fimbriimonadia in the phylum armatimonadetes.</title>
        <authorList>
            <person name="Hu Z.Y."/>
            <person name="Wang Y.Z."/>
            <person name="Im W.T."/>
            <person name="Wang S.Y."/>
            <person name="Zhao G.P."/>
            <person name="Zheng H.J."/>
            <person name="Quan Z.X."/>
        </authorList>
    </citation>
    <scope>NUCLEOTIDE SEQUENCE [LARGE SCALE GENOMIC DNA]</scope>
    <source>
        <strain evidence="2">Gsoil 348</strain>
    </source>
</reference>
<sequence length="488" mass="53636">MNGTFQTVRIAKPPTGRRLLFRVAFRGTQKLQGFSVVAVAVKPRNGKELPWAATWTDDGKAEVGRWVEFSREYVLPPESTGLSIVIHNVDKQSIYFSDPHLTVGEDAPPDQNAIAAVEQVKREMAEEAAHPKPTIVQKNHDALAAQAGPAIVRLKMRAPLRTKSPSEVGTASFPIPALDASQVPLDFKIEVDKPGKLLGFKWRRRADGHNLLCEARIQPGTKGAWVHYEALVLVRQGPADDTAPADGTLVKSTACVQCSHREILEIAQRLAGETKSPQEYVGRVFEFVRDNRGKGAPFKTLDALAALACEGSCTNRANLSAALLRAHGIPARTVAHMPTWCGPLYEHWLTEYWQPGQGWIAMDPSLGRTTPDRRTRVVIGVSSEADEDRAFDPLHTRFVMPGAPYLSVIELSPTLYPADLTQDDAINVAEQLASLPSKEEAQLFQTAIKAFPAMFRRLSAGKQNPPRFTAIESAAKEKQSRKVLNALR</sequence>
<dbReference type="PANTHER" id="PTHR33490:SF3">
    <property type="entry name" value="CONSERVED INTEGRAL MEMBRANE PROTEIN"/>
    <property type="match status" value="1"/>
</dbReference>
<name>A0A068NXP1_FIMGI</name>
<organism evidence="2 3">
    <name type="scientific">Fimbriimonas ginsengisoli Gsoil 348</name>
    <dbReference type="NCBI Taxonomy" id="661478"/>
    <lineage>
        <taxon>Bacteria</taxon>
        <taxon>Bacillati</taxon>
        <taxon>Armatimonadota</taxon>
        <taxon>Fimbriimonadia</taxon>
        <taxon>Fimbriimonadales</taxon>
        <taxon>Fimbriimonadaceae</taxon>
        <taxon>Fimbriimonas</taxon>
    </lineage>
</organism>
<dbReference type="HOGENOM" id="CLU_558669_0_0_0"/>
<gene>
    <name evidence="2" type="ORF">OP10G_3041</name>
</gene>
<dbReference type="InterPro" id="IPR002931">
    <property type="entry name" value="Transglutaminase-like"/>
</dbReference>
<keyword evidence="3" id="KW-1185">Reference proteome</keyword>
<dbReference type="PANTHER" id="PTHR33490">
    <property type="entry name" value="BLR5614 PROTEIN-RELATED"/>
    <property type="match status" value="1"/>
</dbReference>
<dbReference type="Gene3D" id="3.10.620.30">
    <property type="match status" value="1"/>
</dbReference>
<dbReference type="eggNOG" id="COG1305">
    <property type="taxonomic scope" value="Bacteria"/>
</dbReference>
<dbReference type="STRING" id="661478.OP10G_3041"/>
<accession>A0A068NXP1</accession>
<dbReference type="KEGG" id="fgi:OP10G_3041"/>
<protein>
    <recommendedName>
        <fullName evidence="1">Transglutaminase-like domain-containing protein</fullName>
    </recommendedName>
</protein>
<proteinExistence type="predicted"/>